<dbReference type="EMBL" id="KN847520">
    <property type="protein sequence ID" value="KIV97750.1"/>
    <property type="molecule type" value="Genomic_DNA"/>
</dbReference>
<feature type="region of interest" description="Disordered" evidence="1">
    <location>
        <begin position="610"/>
        <end position="660"/>
    </location>
</feature>
<evidence type="ECO:0000256" key="2">
    <source>
        <dbReference type="SAM" id="SignalP"/>
    </source>
</evidence>
<dbReference type="RefSeq" id="XP_016229324.1">
    <property type="nucleotide sequence ID" value="XM_016365675.1"/>
</dbReference>
<gene>
    <name evidence="3" type="ORF">PV10_01460</name>
</gene>
<protein>
    <submittedName>
        <fullName evidence="3">Uncharacterized protein</fullName>
    </submittedName>
</protein>
<accession>A0A0D1X7B9</accession>
<proteinExistence type="predicted"/>
<keyword evidence="2" id="KW-0732">Signal</keyword>
<evidence type="ECO:0000313" key="4">
    <source>
        <dbReference type="Proteomes" id="UP000054302"/>
    </source>
</evidence>
<sequence length="726" mass="75302">MLSLLVICLAVVTGLRSVGAQSTDDNTDVKNAVLKVTCPQGSGGSVVLQLDPDSASNYAHYVGLLKFPATMFFLNTDTTNSPDECTPPGAMFALQFPGPGSLDSGTSTYTLTGVKVLDAGSAMVAASDAINNALTPDPNEEAENLIDVLNGDGNSGLGDAFANSITPTPELISAANLLQSLTTVTPVPVVAKGGAAADADTPASRNKVRSNELATRDAAIIILSGELATDGEIAGSAAAIPVVGEVVIAVIGVVAVLQTITAILPDPKNLRSYSDDITYKTTLVTPWIVVNPDQPETDEDEIPNSQCDIQPPADDIPPEKDLPSNGPCDVYLKNVLWNQPKADWSKEIGKEVDYNAADSKISGTVTIKCKSTAPKKWMAGKYWHRLYPVTTDSADSGSESSSSDSQPAISDAEVQIPDLGVALPPDSDGESQCLPSSEWQAKPYFTVDLGGQYTMLGDASLEFNFAITTKVTSGKFNASSGTPGFSRQEDGNGIGGIEIYSIKAQGDQLSANAGLKIAAGIKYLRNNVEVWDMSTTLQPGISFSGVQEVGSDQITISTRSVDATSSTTASSTASISTPTTFSTIFTTSSSTTSDDSSDVSTVSAPAAAASTAAQTNDDDNVSATATATPTATSSGVVKRDDDDSSAATTTSSSVDPSTTTVLSDTESACVTPLGVKLMVSWQAAIKFMGKQIFLQDLIPASLASKYLSLKLDPAQPCFKSSSDFPS</sequence>
<reference evidence="3 4" key="1">
    <citation type="submission" date="2015-01" db="EMBL/GenBank/DDBJ databases">
        <title>The Genome Sequence of Exophiala mesophila CBS40295.</title>
        <authorList>
            <consortium name="The Broad Institute Genomics Platform"/>
            <person name="Cuomo C."/>
            <person name="de Hoog S."/>
            <person name="Gorbushina A."/>
            <person name="Stielow B."/>
            <person name="Teixiera M."/>
            <person name="Abouelleil A."/>
            <person name="Chapman S.B."/>
            <person name="Priest M."/>
            <person name="Young S.K."/>
            <person name="Wortman J."/>
            <person name="Nusbaum C."/>
            <person name="Birren B."/>
        </authorList>
    </citation>
    <scope>NUCLEOTIDE SEQUENCE [LARGE SCALE GENOMIC DNA]</scope>
    <source>
        <strain evidence="3 4">CBS 40295</strain>
    </source>
</reference>
<name>A0A0D1X7B9_EXOME</name>
<dbReference type="Proteomes" id="UP000054302">
    <property type="component" value="Unassembled WGS sequence"/>
</dbReference>
<feature type="compositionally biased region" description="Low complexity" evidence="1">
    <location>
        <begin position="645"/>
        <end position="660"/>
    </location>
</feature>
<dbReference type="OrthoDB" id="10349159at2759"/>
<feature type="compositionally biased region" description="Low complexity" evidence="1">
    <location>
        <begin position="622"/>
        <end position="634"/>
    </location>
</feature>
<evidence type="ECO:0000256" key="1">
    <source>
        <dbReference type="SAM" id="MobiDB-lite"/>
    </source>
</evidence>
<dbReference type="VEuPathDB" id="FungiDB:PV10_01460"/>
<feature type="signal peptide" evidence="2">
    <location>
        <begin position="1"/>
        <end position="20"/>
    </location>
</feature>
<dbReference type="AlphaFoldDB" id="A0A0D1X7B9"/>
<dbReference type="GeneID" id="27319305"/>
<feature type="chain" id="PRO_5002236299" evidence="2">
    <location>
        <begin position="21"/>
        <end position="726"/>
    </location>
</feature>
<organism evidence="3 4">
    <name type="scientific">Exophiala mesophila</name>
    <name type="common">Black yeast-like fungus</name>
    <dbReference type="NCBI Taxonomy" id="212818"/>
    <lineage>
        <taxon>Eukaryota</taxon>
        <taxon>Fungi</taxon>
        <taxon>Dikarya</taxon>
        <taxon>Ascomycota</taxon>
        <taxon>Pezizomycotina</taxon>
        <taxon>Eurotiomycetes</taxon>
        <taxon>Chaetothyriomycetidae</taxon>
        <taxon>Chaetothyriales</taxon>
        <taxon>Herpotrichiellaceae</taxon>
        <taxon>Exophiala</taxon>
    </lineage>
</organism>
<dbReference type="HOGENOM" id="CLU_381308_0_0_1"/>
<evidence type="ECO:0000313" key="3">
    <source>
        <dbReference type="EMBL" id="KIV97750.1"/>
    </source>
</evidence>
<keyword evidence="4" id="KW-1185">Reference proteome</keyword>